<feature type="signal peptide" evidence="1">
    <location>
        <begin position="1"/>
        <end position="34"/>
    </location>
</feature>
<reference evidence="2 3" key="1">
    <citation type="submission" date="2023-01" db="EMBL/GenBank/DDBJ databases">
        <title>Novel diversity within Roseofilum (Cyanobacteria; Desertifilaceae) from marine benthic mats with descriptions of four novel species.</title>
        <authorList>
            <person name="Wang Y."/>
            <person name="Berthold D.E."/>
            <person name="Hu J."/>
            <person name="Lefler F.W."/>
            <person name="Laughinghouse H.D. IV."/>
        </authorList>
    </citation>
    <scope>NUCLEOTIDE SEQUENCE [LARGE SCALE GENOMIC DNA]</scope>
    <source>
        <strain evidence="2 3">BLCC-M143</strain>
    </source>
</reference>
<dbReference type="Proteomes" id="UP001232992">
    <property type="component" value="Unassembled WGS sequence"/>
</dbReference>
<accession>A0ABT7BRZ7</accession>
<name>A0ABT7BRZ7_9CYAN</name>
<evidence type="ECO:0000313" key="2">
    <source>
        <dbReference type="EMBL" id="MDJ1181964.1"/>
    </source>
</evidence>
<comment type="caution">
    <text evidence="2">The sequence shown here is derived from an EMBL/GenBank/DDBJ whole genome shotgun (WGS) entry which is preliminary data.</text>
</comment>
<proteinExistence type="predicted"/>
<evidence type="ECO:0000256" key="1">
    <source>
        <dbReference type="SAM" id="SignalP"/>
    </source>
</evidence>
<organism evidence="2 3">
    <name type="scientific">Roseofilum casamattae BLCC-M143</name>
    <dbReference type="NCBI Taxonomy" id="3022442"/>
    <lineage>
        <taxon>Bacteria</taxon>
        <taxon>Bacillati</taxon>
        <taxon>Cyanobacteriota</taxon>
        <taxon>Cyanophyceae</taxon>
        <taxon>Desertifilales</taxon>
        <taxon>Desertifilaceae</taxon>
        <taxon>Roseofilum</taxon>
        <taxon>Roseofilum casamattae</taxon>
    </lineage>
</organism>
<sequence>MTRYFNPDRVKPLNYVTRWGISLALLAPSFLAEASYASSPEESLEPATAKSTQIQLKAGESLSWTSGGLAQALSPPDAFAPDVYLAQSALGRSLTIEEIKGTVLLNGQPARVGDQLTSADDEIVTGDRSTVRLRIDSQIGVVELAPRTTFRVDTLSGGDRPISGFYIPLGRARFSISKFVTDPDRLLGREDYPIASLTAKQLEREQLLAQTATETAPVRVRTPAGVAGVRGTSFGVNVGPTGKTGITTLDGVVGVFSQGTEVLVNPGFYAVINPGEPPTVEKITPELSILRLRAIARAGAGVRIVGRADPMDLVYVNGREVPTDPDGKFSIVVRSGDRVRITLRGPSVRERRYNFSVNLSD</sequence>
<dbReference type="EMBL" id="JAQOSQ010000001">
    <property type="protein sequence ID" value="MDJ1181964.1"/>
    <property type="molecule type" value="Genomic_DNA"/>
</dbReference>
<evidence type="ECO:0000313" key="3">
    <source>
        <dbReference type="Proteomes" id="UP001232992"/>
    </source>
</evidence>
<dbReference type="RefSeq" id="WP_283756613.1">
    <property type="nucleotide sequence ID" value="NZ_JAQOSQ010000001.1"/>
</dbReference>
<dbReference type="PANTHER" id="PTHR38731">
    <property type="entry name" value="LIPL45-RELATED LIPOPROTEIN-RELATED"/>
    <property type="match status" value="1"/>
</dbReference>
<protein>
    <recommendedName>
        <fullName evidence="4">FecR protein domain-containing protein</fullName>
    </recommendedName>
</protein>
<keyword evidence="1" id="KW-0732">Signal</keyword>
<gene>
    <name evidence="2" type="ORF">PMH09_02035</name>
</gene>
<dbReference type="PANTHER" id="PTHR38731:SF1">
    <property type="entry name" value="FECR PROTEIN DOMAIN-CONTAINING PROTEIN"/>
    <property type="match status" value="1"/>
</dbReference>
<dbReference type="Gene3D" id="2.60.120.1440">
    <property type="match status" value="1"/>
</dbReference>
<keyword evidence="3" id="KW-1185">Reference proteome</keyword>
<feature type="chain" id="PRO_5046981136" description="FecR protein domain-containing protein" evidence="1">
    <location>
        <begin position="35"/>
        <end position="361"/>
    </location>
</feature>
<evidence type="ECO:0008006" key="4">
    <source>
        <dbReference type="Google" id="ProtNLM"/>
    </source>
</evidence>